<dbReference type="PROSITE" id="PS50297">
    <property type="entry name" value="ANK_REP_REGION"/>
    <property type="match status" value="1"/>
</dbReference>
<accession>X6NYW7</accession>
<dbReference type="AlphaFoldDB" id="X6NYW7"/>
<feature type="repeat" description="ANK" evidence="3">
    <location>
        <begin position="263"/>
        <end position="292"/>
    </location>
</feature>
<dbReference type="Gene3D" id="1.25.40.20">
    <property type="entry name" value="Ankyrin repeat-containing domain"/>
    <property type="match status" value="2"/>
</dbReference>
<evidence type="ECO:0000313" key="4">
    <source>
        <dbReference type="EMBL" id="ETO31176.1"/>
    </source>
</evidence>
<keyword evidence="2 3" id="KW-0040">ANK repeat</keyword>
<dbReference type="Proteomes" id="UP000023152">
    <property type="component" value="Unassembled WGS sequence"/>
</dbReference>
<name>X6NYW7_RETFI</name>
<dbReference type="OrthoDB" id="194358at2759"/>
<dbReference type="Pfam" id="PF12796">
    <property type="entry name" value="Ank_2"/>
    <property type="match status" value="1"/>
</dbReference>
<dbReference type="SUPFAM" id="SSF48403">
    <property type="entry name" value="Ankyrin repeat"/>
    <property type="match status" value="1"/>
</dbReference>
<dbReference type="PANTHER" id="PTHR24198">
    <property type="entry name" value="ANKYRIN REPEAT AND PROTEIN KINASE DOMAIN-CONTAINING PROTEIN"/>
    <property type="match status" value="1"/>
</dbReference>
<evidence type="ECO:0000313" key="5">
    <source>
        <dbReference type="Proteomes" id="UP000023152"/>
    </source>
</evidence>
<dbReference type="PROSITE" id="PS50088">
    <property type="entry name" value="ANK_REPEAT"/>
    <property type="match status" value="1"/>
</dbReference>
<proteinExistence type="predicted"/>
<gene>
    <name evidence="4" type="ORF">RFI_05943</name>
</gene>
<sequence>MDACDEGKIGMVQKIYEAFEASGFDSTFLDIECESSIGATPLKKASSYGHVGVVRLLLDNFGANINNHGGLRNGHGILHGTPLYLAMKYHHLDVIYELLCHEECDVNQVSNRYNITPLMVGCRRGHYIGTWLLDNNNEEYDKSKEKGICICGQYFGREQFDTFIEQTFIRYEHPLYERECFIKKSHYDTLTEHHDSDMYATYNFYRPHYESADKSEDYSLVDPDFKKNRKLKKKSKSKTSVLSSLCLSSHTHQVNVHLRESNSGFNALHLAAMHNPKAHIMRLLLNFGADPDCIIPGIRIKCIITSLSFL</sequence>
<dbReference type="Pfam" id="PF00023">
    <property type="entry name" value="Ank"/>
    <property type="match status" value="2"/>
</dbReference>
<evidence type="ECO:0000256" key="3">
    <source>
        <dbReference type="PROSITE-ProRule" id="PRU00023"/>
    </source>
</evidence>
<dbReference type="InterPro" id="IPR036770">
    <property type="entry name" value="Ankyrin_rpt-contain_sf"/>
</dbReference>
<keyword evidence="1" id="KW-0677">Repeat</keyword>
<organism evidence="4 5">
    <name type="scientific">Reticulomyxa filosa</name>
    <dbReference type="NCBI Taxonomy" id="46433"/>
    <lineage>
        <taxon>Eukaryota</taxon>
        <taxon>Sar</taxon>
        <taxon>Rhizaria</taxon>
        <taxon>Retaria</taxon>
        <taxon>Foraminifera</taxon>
        <taxon>Monothalamids</taxon>
        <taxon>Reticulomyxidae</taxon>
        <taxon>Reticulomyxa</taxon>
    </lineage>
</organism>
<protein>
    <recommendedName>
        <fullName evidence="6">Ankyrin repeat protein</fullName>
    </recommendedName>
</protein>
<evidence type="ECO:0000256" key="2">
    <source>
        <dbReference type="ARBA" id="ARBA00023043"/>
    </source>
</evidence>
<dbReference type="SMART" id="SM00248">
    <property type="entry name" value="ANK"/>
    <property type="match status" value="4"/>
</dbReference>
<keyword evidence="5" id="KW-1185">Reference proteome</keyword>
<dbReference type="InterPro" id="IPR002110">
    <property type="entry name" value="Ankyrin_rpt"/>
</dbReference>
<reference evidence="4 5" key="1">
    <citation type="journal article" date="2013" name="Curr. Biol.">
        <title>The Genome of the Foraminiferan Reticulomyxa filosa.</title>
        <authorList>
            <person name="Glockner G."/>
            <person name="Hulsmann N."/>
            <person name="Schleicher M."/>
            <person name="Noegel A.A."/>
            <person name="Eichinger L."/>
            <person name="Gallinger C."/>
            <person name="Pawlowski J."/>
            <person name="Sierra R."/>
            <person name="Euteneuer U."/>
            <person name="Pillet L."/>
            <person name="Moustafa A."/>
            <person name="Platzer M."/>
            <person name="Groth M."/>
            <person name="Szafranski K."/>
            <person name="Schliwa M."/>
        </authorList>
    </citation>
    <scope>NUCLEOTIDE SEQUENCE [LARGE SCALE GENOMIC DNA]</scope>
</reference>
<comment type="caution">
    <text evidence="4">The sequence shown here is derived from an EMBL/GenBank/DDBJ whole genome shotgun (WGS) entry which is preliminary data.</text>
</comment>
<evidence type="ECO:0000256" key="1">
    <source>
        <dbReference type="ARBA" id="ARBA00022737"/>
    </source>
</evidence>
<dbReference type="PANTHER" id="PTHR24198:SF165">
    <property type="entry name" value="ANKYRIN REPEAT-CONTAINING PROTEIN-RELATED"/>
    <property type="match status" value="1"/>
</dbReference>
<evidence type="ECO:0008006" key="6">
    <source>
        <dbReference type="Google" id="ProtNLM"/>
    </source>
</evidence>
<dbReference type="EMBL" id="ASPP01005102">
    <property type="protein sequence ID" value="ETO31176.1"/>
    <property type="molecule type" value="Genomic_DNA"/>
</dbReference>